<evidence type="ECO:0000313" key="2">
    <source>
        <dbReference type="Proteomes" id="UP000234323"/>
    </source>
</evidence>
<reference evidence="1 2" key="1">
    <citation type="submission" date="2015-10" db="EMBL/GenBank/DDBJ databases">
        <title>Genome analyses suggest a sexual origin of heterokaryosis in a supposedly ancient asexual fungus.</title>
        <authorList>
            <person name="Ropars J."/>
            <person name="Sedzielewska K."/>
            <person name="Noel J."/>
            <person name="Charron P."/>
            <person name="Farinelli L."/>
            <person name="Marton T."/>
            <person name="Kruger M."/>
            <person name="Pelin A."/>
            <person name="Brachmann A."/>
            <person name="Corradi N."/>
        </authorList>
    </citation>
    <scope>NUCLEOTIDE SEQUENCE [LARGE SCALE GENOMIC DNA]</scope>
    <source>
        <strain evidence="1 2">A4</strain>
    </source>
</reference>
<name>A0A2I1HFT4_9GLOM</name>
<protein>
    <submittedName>
        <fullName evidence="1">Uncharacterized protein</fullName>
    </submittedName>
</protein>
<sequence length="189" mass="21436">MSVNNWSQKLFLCSNLIRILKGLAGSSKYTYAIKWFEEAIEYLDSDINAVDQAVRGSNYVIKELFHYANYRINPSITKQDIKVLEDMKLQDENEWKIISIGLPGVPAGGFFMAFAKFFNALPQTFTQTRPMGRHNAFSGSHRGFHTSVFVSSGLSRHNTHPSVPINLSQNDTRPYWIPGETLPEASQFL</sequence>
<gene>
    <name evidence="1" type="ORF">RhiirA4_479036</name>
</gene>
<dbReference type="AlphaFoldDB" id="A0A2I1HFT4"/>
<accession>A0A2I1HFT4</accession>
<dbReference type="EMBL" id="LLXI01002674">
    <property type="protein sequence ID" value="PKY57737.1"/>
    <property type="molecule type" value="Genomic_DNA"/>
</dbReference>
<evidence type="ECO:0000313" key="1">
    <source>
        <dbReference type="EMBL" id="PKY57737.1"/>
    </source>
</evidence>
<organism evidence="1 2">
    <name type="scientific">Rhizophagus irregularis</name>
    <dbReference type="NCBI Taxonomy" id="588596"/>
    <lineage>
        <taxon>Eukaryota</taxon>
        <taxon>Fungi</taxon>
        <taxon>Fungi incertae sedis</taxon>
        <taxon>Mucoromycota</taxon>
        <taxon>Glomeromycotina</taxon>
        <taxon>Glomeromycetes</taxon>
        <taxon>Glomerales</taxon>
        <taxon>Glomeraceae</taxon>
        <taxon>Rhizophagus</taxon>
    </lineage>
</organism>
<comment type="caution">
    <text evidence="1">The sequence shown here is derived from an EMBL/GenBank/DDBJ whole genome shotgun (WGS) entry which is preliminary data.</text>
</comment>
<proteinExistence type="predicted"/>
<dbReference type="Proteomes" id="UP000234323">
    <property type="component" value="Unassembled WGS sequence"/>
</dbReference>
<keyword evidence="2" id="KW-1185">Reference proteome</keyword>